<dbReference type="AlphaFoldDB" id="A0A2S7VS38"/>
<sequence length="143" mass="16752">MVSKFVLGVRDIIRVFFGCQHVHNYNYSGNKTNGVVWPFIMTTSLISIFFHGIYLLIHISLGIIDENSIWVPYTLSCLLSAYMTYTICIKNKGFKYGEAYFFLLKKYKVQCCADFEFSFYGYVLFYTSWSPSGRFYRSFDEVV</sequence>
<proteinExistence type="predicted"/>
<name>A0A2S7VS38_9VIBR</name>
<keyword evidence="1" id="KW-0472">Membrane</keyword>
<keyword evidence="1" id="KW-1133">Transmembrane helix</keyword>
<accession>A0A2S7VS38</accession>
<evidence type="ECO:0000313" key="3">
    <source>
        <dbReference type="Proteomes" id="UP000238707"/>
    </source>
</evidence>
<gene>
    <name evidence="2" type="ORF">BTO10_05860</name>
</gene>
<comment type="caution">
    <text evidence="2">The sequence shown here is derived from an EMBL/GenBank/DDBJ whole genome shotgun (WGS) entry which is preliminary data.</text>
</comment>
<dbReference type="EMBL" id="MSCI01000001">
    <property type="protein sequence ID" value="PQJ64311.1"/>
    <property type="molecule type" value="Genomic_DNA"/>
</dbReference>
<evidence type="ECO:0000256" key="1">
    <source>
        <dbReference type="SAM" id="Phobius"/>
    </source>
</evidence>
<reference evidence="2 3" key="1">
    <citation type="submission" date="2016-12" db="EMBL/GenBank/DDBJ databases">
        <title>Diversity of luminous bacteria.</title>
        <authorList>
            <person name="Yoshizawa S."/>
            <person name="Kogure K."/>
        </authorList>
    </citation>
    <scope>NUCLEOTIDE SEQUENCE [LARGE SCALE GENOMIC DNA]</scope>
    <source>
        <strain evidence="2 3">LC2-408</strain>
    </source>
</reference>
<feature type="transmembrane region" description="Helical" evidence="1">
    <location>
        <begin position="35"/>
        <end position="57"/>
    </location>
</feature>
<organism evidence="2 3">
    <name type="scientific">Vibrio chagasii</name>
    <dbReference type="NCBI Taxonomy" id="170679"/>
    <lineage>
        <taxon>Bacteria</taxon>
        <taxon>Pseudomonadati</taxon>
        <taxon>Pseudomonadota</taxon>
        <taxon>Gammaproteobacteria</taxon>
        <taxon>Vibrionales</taxon>
        <taxon>Vibrionaceae</taxon>
        <taxon>Vibrio</taxon>
    </lineage>
</organism>
<protein>
    <submittedName>
        <fullName evidence="2">Uncharacterized protein</fullName>
    </submittedName>
</protein>
<keyword evidence="3" id="KW-1185">Reference proteome</keyword>
<dbReference type="Proteomes" id="UP000238707">
    <property type="component" value="Unassembled WGS sequence"/>
</dbReference>
<feature type="transmembrane region" description="Helical" evidence="1">
    <location>
        <begin position="69"/>
        <end position="88"/>
    </location>
</feature>
<evidence type="ECO:0000313" key="2">
    <source>
        <dbReference type="EMBL" id="PQJ64311.1"/>
    </source>
</evidence>
<keyword evidence="1" id="KW-0812">Transmembrane</keyword>